<gene>
    <name evidence="2" type="ORF">OHA16_00420</name>
</gene>
<accession>A0ABZ1TTU0</accession>
<dbReference type="Proteomes" id="UP001432222">
    <property type="component" value="Chromosome"/>
</dbReference>
<feature type="transmembrane region" description="Helical" evidence="1">
    <location>
        <begin position="50"/>
        <end position="67"/>
    </location>
</feature>
<feature type="transmembrane region" description="Helical" evidence="1">
    <location>
        <begin position="25"/>
        <end position="44"/>
    </location>
</feature>
<organism evidence="2 3">
    <name type="scientific">Kitasatospora purpeofusca</name>
    <dbReference type="NCBI Taxonomy" id="67352"/>
    <lineage>
        <taxon>Bacteria</taxon>
        <taxon>Bacillati</taxon>
        <taxon>Actinomycetota</taxon>
        <taxon>Actinomycetes</taxon>
        <taxon>Kitasatosporales</taxon>
        <taxon>Streptomycetaceae</taxon>
        <taxon>Kitasatospora</taxon>
    </lineage>
</organism>
<feature type="transmembrane region" description="Helical" evidence="1">
    <location>
        <begin position="79"/>
        <end position="100"/>
    </location>
</feature>
<evidence type="ECO:0000256" key="1">
    <source>
        <dbReference type="SAM" id="Phobius"/>
    </source>
</evidence>
<dbReference type="RefSeq" id="WP_328952635.1">
    <property type="nucleotide sequence ID" value="NZ_CP108110.1"/>
</dbReference>
<keyword evidence="1" id="KW-1133">Transmembrane helix</keyword>
<feature type="transmembrane region" description="Helical" evidence="1">
    <location>
        <begin position="207"/>
        <end position="228"/>
    </location>
</feature>
<keyword evidence="1" id="KW-0472">Membrane</keyword>
<feature type="transmembrane region" description="Helical" evidence="1">
    <location>
        <begin position="120"/>
        <end position="140"/>
    </location>
</feature>
<evidence type="ECO:0000313" key="3">
    <source>
        <dbReference type="Proteomes" id="UP001432222"/>
    </source>
</evidence>
<dbReference type="EMBL" id="CP108110">
    <property type="protein sequence ID" value="WUQ81559.1"/>
    <property type="molecule type" value="Genomic_DNA"/>
</dbReference>
<evidence type="ECO:0000313" key="2">
    <source>
        <dbReference type="EMBL" id="WUQ81559.1"/>
    </source>
</evidence>
<protein>
    <recommendedName>
        <fullName evidence="4">DUF1345 domain-containing protein</fullName>
    </recommendedName>
</protein>
<evidence type="ECO:0008006" key="4">
    <source>
        <dbReference type="Google" id="ProtNLM"/>
    </source>
</evidence>
<sequence>MRASPGPAGPSSVAPGGGAARGEHWWPVAVAVVSAALLHVALPASYRVDPVWVVPVVLFALLVALVVGDPGRIDRQKTWLRVVTETVIAFITASNLYAGIHLVSDILTNNKLFADNATGLLATGGVTWVTNVIAFALWYWDLDRGGAAARAHRPATEPAFVFPEMQHTAYAPAGWVPRFADYLSLSFWTATAFSPTDVSAIKQWAKLLMMVEAATSLIVATLVIARAINILQ</sequence>
<reference evidence="2" key="1">
    <citation type="submission" date="2022-10" db="EMBL/GenBank/DDBJ databases">
        <title>The complete genomes of actinobacterial strains from the NBC collection.</title>
        <authorList>
            <person name="Joergensen T.S."/>
            <person name="Alvarez Arevalo M."/>
            <person name="Sterndorff E.B."/>
            <person name="Faurdal D."/>
            <person name="Vuksanovic O."/>
            <person name="Mourched A.-S."/>
            <person name="Charusanti P."/>
            <person name="Shaw S."/>
            <person name="Blin K."/>
            <person name="Weber T."/>
        </authorList>
    </citation>
    <scope>NUCLEOTIDE SEQUENCE</scope>
    <source>
        <strain evidence="2">NBC_00222</strain>
    </source>
</reference>
<proteinExistence type="predicted"/>
<keyword evidence="3" id="KW-1185">Reference proteome</keyword>
<keyword evidence="1" id="KW-0812">Transmembrane</keyword>
<name>A0ABZ1TTU0_9ACTN</name>